<dbReference type="SUPFAM" id="SSF46894">
    <property type="entry name" value="C-terminal effector domain of the bipartite response regulators"/>
    <property type="match status" value="1"/>
</dbReference>
<comment type="caution">
    <text evidence="6">The sequence shown here is derived from an EMBL/GenBank/DDBJ whole genome shotgun (WGS) entry which is preliminary data.</text>
</comment>
<feature type="transmembrane region" description="Helical" evidence="4">
    <location>
        <begin position="131"/>
        <end position="152"/>
    </location>
</feature>
<dbReference type="InterPro" id="IPR036388">
    <property type="entry name" value="WH-like_DNA-bd_sf"/>
</dbReference>
<name>A0ABR7XYD4_9SPHI</name>
<keyword evidence="1" id="KW-0805">Transcription regulation</keyword>
<dbReference type="CDD" id="cd06170">
    <property type="entry name" value="LuxR_C_like"/>
    <property type="match status" value="1"/>
</dbReference>
<gene>
    <name evidence="6" type="ORF">H8B17_00585</name>
</gene>
<keyword evidence="4" id="KW-1133">Transmembrane helix</keyword>
<feature type="transmembrane region" description="Helical" evidence="4">
    <location>
        <begin position="40"/>
        <end position="61"/>
    </location>
</feature>
<protein>
    <submittedName>
        <fullName evidence="6">LuxR family transcriptional regulator</fullName>
    </submittedName>
</protein>
<feature type="domain" description="HTH luxR-type" evidence="5">
    <location>
        <begin position="242"/>
        <end position="307"/>
    </location>
</feature>
<dbReference type="RefSeq" id="WP_190307246.1">
    <property type="nucleotide sequence ID" value="NZ_JACNYK010000001.1"/>
</dbReference>
<dbReference type="PROSITE" id="PS00622">
    <property type="entry name" value="HTH_LUXR_1"/>
    <property type="match status" value="1"/>
</dbReference>
<dbReference type="PROSITE" id="PS50043">
    <property type="entry name" value="HTH_LUXR_2"/>
    <property type="match status" value="1"/>
</dbReference>
<evidence type="ECO:0000256" key="3">
    <source>
        <dbReference type="ARBA" id="ARBA00023163"/>
    </source>
</evidence>
<evidence type="ECO:0000313" key="6">
    <source>
        <dbReference type="EMBL" id="MBD1424061.1"/>
    </source>
</evidence>
<feature type="transmembrane region" description="Helical" evidence="4">
    <location>
        <begin position="103"/>
        <end position="125"/>
    </location>
</feature>
<reference evidence="6 7" key="1">
    <citation type="submission" date="2020-08" db="EMBL/GenBank/DDBJ databases">
        <title>Sphingobacterium sp. DN00404 isolated from aquaculture water.</title>
        <authorList>
            <person name="Zhang M."/>
        </authorList>
    </citation>
    <scope>NUCLEOTIDE SEQUENCE [LARGE SCALE GENOMIC DNA]</scope>
    <source>
        <strain evidence="6 7">KCTC 32294</strain>
    </source>
</reference>
<sequence length="310" mass="36301">MNVFGTEMHIITFLFSSLETLMFIFLLPGYLSRPDDKPRFWYLILLLLLILYNVTGGLLPNTEYPIPVYVQNIIAYGSGFLVASYFPFYFYTAFNLKLLRFHALYGVPLFLLLPYLLFFVISYSIHEDLNFTIQYGIIVPFFYSIVLLWAILRAIRVAYKENRQKNYYVEEIAVYAAVAPWALMTVIAYFEFSQLTEALFTNLGFLAVTGMFIFKSVRQDRNAISRLRYISTNGIRPEQFMENCIRFQFTPRETEVITLLHKGYNTGEIAERLHIAERTVTTHIQNMMAKTDTHSRLELLRKLEFGIFEV</sequence>
<keyword evidence="3" id="KW-0804">Transcription</keyword>
<dbReference type="PANTHER" id="PTHR44688:SF16">
    <property type="entry name" value="DNA-BINDING TRANSCRIPTIONAL ACTIVATOR DEVR_DOSR"/>
    <property type="match status" value="1"/>
</dbReference>
<feature type="transmembrane region" description="Helical" evidence="4">
    <location>
        <begin position="6"/>
        <end position="28"/>
    </location>
</feature>
<dbReference type="InterPro" id="IPR000792">
    <property type="entry name" value="Tscrpt_reg_LuxR_C"/>
</dbReference>
<feature type="transmembrane region" description="Helical" evidence="4">
    <location>
        <begin position="73"/>
        <end position="91"/>
    </location>
</feature>
<keyword evidence="4" id="KW-0472">Membrane</keyword>
<evidence type="ECO:0000256" key="2">
    <source>
        <dbReference type="ARBA" id="ARBA00023125"/>
    </source>
</evidence>
<dbReference type="SMART" id="SM00421">
    <property type="entry name" value="HTH_LUXR"/>
    <property type="match status" value="1"/>
</dbReference>
<proteinExistence type="predicted"/>
<dbReference type="InterPro" id="IPR016032">
    <property type="entry name" value="Sig_transdc_resp-reg_C-effctor"/>
</dbReference>
<feature type="transmembrane region" description="Helical" evidence="4">
    <location>
        <begin position="198"/>
        <end position="217"/>
    </location>
</feature>
<accession>A0ABR7XYD4</accession>
<dbReference type="Gene3D" id="1.10.10.10">
    <property type="entry name" value="Winged helix-like DNA-binding domain superfamily/Winged helix DNA-binding domain"/>
    <property type="match status" value="1"/>
</dbReference>
<dbReference type="PANTHER" id="PTHR44688">
    <property type="entry name" value="DNA-BINDING TRANSCRIPTIONAL ACTIVATOR DEVR_DOSR"/>
    <property type="match status" value="1"/>
</dbReference>
<keyword evidence="2" id="KW-0238">DNA-binding</keyword>
<dbReference type="PRINTS" id="PR00038">
    <property type="entry name" value="HTHLUXR"/>
</dbReference>
<feature type="transmembrane region" description="Helical" evidence="4">
    <location>
        <begin position="172"/>
        <end position="192"/>
    </location>
</feature>
<keyword evidence="4" id="KW-0812">Transmembrane</keyword>
<dbReference type="Proteomes" id="UP000606494">
    <property type="component" value="Unassembled WGS sequence"/>
</dbReference>
<dbReference type="EMBL" id="JACNYK010000001">
    <property type="protein sequence ID" value="MBD1424061.1"/>
    <property type="molecule type" value="Genomic_DNA"/>
</dbReference>
<evidence type="ECO:0000313" key="7">
    <source>
        <dbReference type="Proteomes" id="UP000606494"/>
    </source>
</evidence>
<evidence type="ECO:0000256" key="1">
    <source>
        <dbReference type="ARBA" id="ARBA00023015"/>
    </source>
</evidence>
<evidence type="ECO:0000259" key="5">
    <source>
        <dbReference type="PROSITE" id="PS50043"/>
    </source>
</evidence>
<evidence type="ECO:0000256" key="4">
    <source>
        <dbReference type="SAM" id="Phobius"/>
    </source>
</evidence>
<dbReference type="Pfam" id="PF00196">
    <property type="entry name" value="GerE"/>
    <property type="match status" value="1"/>
</dbReference>
<organism evidence="6 7">
    <name type="scientific">Sphingobacterium arenae</name>
    <dbReference type="NCBI Taxonomy" id="1280598"/>
    <lineage>
        <taxon>Bacteria</taxon>
        <taxon>Pseudomonadati</taxon>
        <taxon>Bacteroidota</taxon>
        <taxon>Sphingobacteriia</taxon>
        <taxon>Sphingobacteriales</taxon>
        <taxon>Sphingobacteriaceae</taxon>
        <taxon>Sphingobacterium</taxon>
    </lineage>
</organism>
<keyword evidence="7" id="KW-1185">Reference proteome</keyword>